<evidence type="ECO:0000313" key="3">
    <source>
        <dbReference type="Proteomes" id="UP000293952"/>
    </source>
</evidence>
<evidence type="ECO:0000256" key="1">
    <source>
        <dbReference type="SAM" id="SignalP"/>
    </source>
</evidence>
<dbReference type="EMBL" id="SETE01000003">
    <property type="protein sequence ID" value="RYM33872.1"/>
    <property type="molecule type" value="Genomic_DNA"/>
</dbReference>
<proteinExistence type="predicted"/>
<sequence length="221" mass="24807">MKIKAILGLAVMMLSFTAISQVTKGKISYDVYVSSDDPAISAYVDQMEGSTLDLTFVDGKIRSDMYVGQMMTTTAVSIKGQDTSLVLLDGMMGKIAMKVTKNDMDEEERLAFENREIDLTDETKEIMGYTCKKAILTAGDAAESIVWYTEEILPTFRDGQYLFEEIPGTPLEMYSTWGKMNLKMVAFEFKGKLKKTDEIFSTKIPEGFTLKTTEEMKKMGQ</sequence>
<comment type="caution">
    <text evidence="2">The sequence shown here is derived from an EMBL/GenBank/DDBJ whole genome shotgun (WGS) entry which is preliminary data.</text>
</comment>
<name>A0A4Q4KKN7_9FLAO</name>
<dbReference type="Proteomes" id="UP000293952">
    <property type="component" value="Unassembled WGS sequence"/>
</dbReference>
<organism evidence="2 3">
    <name type="scientific">Brumimicrobium glaciale</name>
    <dbReference type="NCBI Taxonomy" id="200475"/>
    <lineage>
        <taxon>Bacteria</taxon>
        <taxon>Pseudomonadati</taxon>
        <taxon>Bacteroidota</taxon>
        <taxon>Flavobacteriia</taxon>
        <taxon>Flavobacteriales</taxon>
        <taxon>Crocinitomicaceae</taxon>
        <taxon>Brumimicrobium</taxon>
    </lineage>
</organism>
<evidence type="ECO:0000313" key="2">
    <source>
        <dbReference type="EMBL" id="RYM33872.1"/>
    </source>
</evidence>
<dbReference type="OrthoDB" id="1467107at2"/>
<reference evidence="2 3" key="1">
    <citation type="submission" date="2019-02" db="EMBL/GenBank/DDBJ databases">
        <title>Genome sequence of the sea-ice species Brumimicrobium glaciale.</title>
        <authorList>
            <person name="Bowman J.P."/>
        </authorList>
    </citation>
    <scope>NUCLEOTIDE SEQUENCE [LARGE SCALE GENOMIC DNA]</scope>
    <source>
        <strain evidence="2 3">IC156</strain>
    </source>
</reference>
<feature type="signal peptide" evidence="1">
    <location>
        <begin position="1"/>
        <end position="20"/>
    </location>
</feature>
<evidence type="ECO:0008006" key="4">
    <source>
        <dbReference type="Google" id="ProtNLM"/>
    </source>
</evidence>
<feature type="chain" id="PRO_5020276938" description="DUF4412 domain-containing protein" evidence="1">
    <location>
        <begin position="21"/>
        <end position="221"/>
    </location>
</feature>
<gene>
    <name evidence="2" type="ORF">ERX46_07875</name>
</gene>
<dbReference type="Pfam" id="PF22252">
    <property type="entry name" value="PNGase_F-II_N"/>
    <property type="match status" value="1"/>
</dbReference>
<keyword evidence="3" id="KW-1185">Reference proteome</keyword>
<keyword evidence="1" id="KW-0732">Signal</keyword>
<accession>A0A4Q4KKN7</accession>
<dbReference type="RefSeq" id="WP_130093313.1">
    <property type="nucleotide sequence ID" value="NZ_SETE01000003.1"/>
</dbReference>
<protein>
    <recommendedName>
        <fullName evidence="4">DUF4412 domain-containing protein</fullName>
    </recommendedName>
</protein>
<dbReference type="AlphaFoldDB" id="A0A4Q4KKN7"/>